<feature type="compositionally biased region" description="Polar residues" evidence="3">
    <location>
        <begin position="709"/>
        <end position="718"/>
    </location>
</feature>
<name>A0AAN6NAQ6_9PEZI</name>
<dbReference type="Gene3D" id="1.20.1250.20">
    <property type="entry name" value="MFS general substrate transporter like domains"/>
    <property type="match status" value="2"/>
</dbReference>
<feature type="transmembrane region" description="Helical" evidence="4">
    <location>
        <begin position="514"/>
        <end position="532"/>
    </location>
</feature>
<dbReference type="GO" id="GO:0022857">
    <property type="term" value="F:transmembrane transporter activity"/>
    <property type="evidence" value="ECO:0007669"/>
    <property type="project" value="InterPro"/>
</dbReference>
<accession>A0AAN6NAQ6</accession>
<keyword evidence="4" id="KW-0812">Transmembrane</keyword>
<comment type="subcellular location">
    <subcellularLocation>
        <location evidence="1">Cell inner membrane</location>
        <topology evidence="1">Multi-pass membrane protein</topology>
    </subcellularLocation>
</comment>
<dbReference type="GO" id="GO:0005886">
    <property type="term" value="C:plasma membrane"/>
    <property type="evidence" value="ECO:0007669"/>
    <property type="project" value="UniProtKB-SubCell"/>
</dbReference>
<feature type="region of interest" description="Disordered" evidence="3">
    <location>
        <begin position="37"/>
        <end position="87"/>
    </location>
</feature>
<feature type="compositionally biased region" description="Polar residues" evidence="3">
    <location>
        <begin position="746"/>
        <end position="757"/>
    </location>
</feature>
<proteinExistence type="predicted"/>
<dbReference type="EMBL" id="MU853775">
    <property type="protein sequence ID" value="KAK3942279.1"/>
    <property type="molecule type" value="Genomic_DNA"/>
</dbReference>
<feature type="transmembrane region" description="Helical" evidence="4">
    <location>
        <begin position="372"/>
        <end position="391"/>
    </location>
</feature>
<evidence type="ECO:0000256" key="3">
    <source>
        <dbReference type="SAM" id="MobiDB-lite"/>
    </source>
</evidence>
<keyword evidence="4" id="KW-0472">Membrane</keyword>
<dbReference type="SUPFAM" id="SSF103473">
    <property type="entry name" value="MFS general substrate transporter"/>
    <property type="match status" value="1"/>
</dbReference>
<protein>
    <submittedName>
        <fullName evidence="5">Major facilitator superfamily domain-containing protein</fullName>
    </submittedName>
</protein>
<evidence type="ECO:0000313" key="6">
    <source>
        <dbReference type="Proteomes" id="UP001303473"/>
    </source>
</evidence>
<dbReference type="PANTHER" id="PTHR43702">
    <property type="entry name" value="L-FUCOSE-PROTON SYMPORTER"/>
    <property type="match status" value="1"/>
</dbReference>
<comment type="caution">
    <text evidence="5">The sequence shown here is derived from an EMBL/GenBank/DDBJ whole genome shotgun (WGS) entry which is preliminary data.</text>
</comment>
<dbReference type="Proteomes" id="UP001303473">
    <property type="component" value="Unassembled WGS sequence"/>
</dbReference>
<feature type="compositionally biased region" description="Polar residues" evidence="3">
    <location>
        <begin position="728"/>
        <end position="738"/>
    </location>
</feature>
<feature type="transmembrane region" description="Helical" evidence="4">
    <location>
        <begin position="12"/>
        <end position="35"/>
    </location>
</feature>
<feature type="transmembrane region" description="Helical" evidence="4">
    <location>
        <begin position="282"/>
        <end position="301"/>
    </location>
</feature>
<dbReference type="PANTHER" id="PTHR43702:SF13">
    <property type="entry name" value="MONOSACCHARIDE TRANSPORTER, PUTATIVE (AFU_ORTHOLOGUE AFUA_4G06630)-RELATED"/>
    <property type="match status" value="1"/>
</dbReference>
<feature type="transmembrane region" description="Helical" evidence="4">
    <location>
        <begin position="544"/>
        <end position="564"/>
    </location>
</feature>
<evidence type="ECO:0000256" key="2">
    <source>
        <dbReference type="ARBA" id="ARBA00022475"/>
    </source>
</evidence>
<feature type="transmembrane region" description="Helical" evidence="4">
    <location>
        <begin position="253"/>
        <end position="276"/>
    </location>
</feature>
<feature type="transmembrane region" description="Helical" evidence="4">
    <location>
        <begin position="576"/>
        <end position="596"/>
    </location>
</feature>
<evidence type="ECO:0000256" key="1">
    <source>
        <dbReference type="ARBA" id="ARBA00004429"/>
    </source>
</evidence>
<feature type="transmembrane region" description="Helical" evidence="4">
    <location>
        <begin position="602"/>
        <end position="622"/>
    </location>
</feature>
<dbReference type="InterPro" id="IPR011701">
    <property type="entry name" value="MFS"/>
</dbReference>
<dbReference type="AlphaFoldDB" id="A0AAN6NAQ6"/>
<feature type="region of interest" description="Disordered" evidence="3">
    <location>
        <begin position="637"/>
        <end position="659"/>
    </location>
</feature>
<keyword evidence="2" id="KW-1003">Cell membrane</keyword>
<feature type="transmembrane region" description="Helical" evidence="4">
    <location>
        <begin position="477"/>
        <end position="502"/>
    </location>
</feature>
<keyword evidence="6" id="KW-1185">Reference proteome</keyword>
<organism evidence="5 6">
    <name type="scientific">Diplogelasinospora grovesii</name>
    <dbReference type="NCBI Taxonomy" id="303347"/>
    <lineage>
        <taxon>Eukaryota</taxon>
        <taxon>Fungi</taxon>
        <taxon>Dikarya</taxon>
        <taxon>Ascomycota</taxon>
        <taxon>Pezizomycotina</taxon>
        <taxon>Sordariomycetes</taxon>
        <taxon>Sordariomycetidae</taxon>
        <taxon>Sordariales</taxon>
        <taxon>Diplogelasinosporaceae</taxon>
        <taxon>Diplogelasinospora</taxon>
    </lineage>
</organism>
<feature type="transmembrane region" description="Helical" evidence="4">
    <location>
        <begin position="210"/>
        <end position="232"/>
    </location>
</feature>
<keyword evidence="4" id="KW-1133">Transmembrane helix</keyword>
<dbReference type="InterPro" id="IPR050375">
    <property type="entry name" value="MFS_TsgA-like"/>
</dbReference>
<feature type="compositionally biased region" description="Polar residues" evidence="3">
    <location>
        <begin position="45"/>
        <end position="55"/>
    </location>
</feature>
<reference evidence="6" key="1">
    <citation type="journal article" date="2023" name="Mol. Phylogenet. Evol.">
        <title>Genome-scale phylogeny and comparative genomics of the fungal order Sordariales.</title>
        <authorList>
            <person name="Hensen N."/>
            <person name="Bonometti L."/>
            <person name="Westerberg I."/>
            <person name="Brannstrom I.O."/>
            <person name="Guillou S."/>
            <person name="Cros-Aarteil S."/>
            <person name="Calhoun S."/>
            <person name="Haridas S."/>
            <person name="Kuo A."/>
            <person name="Mondo S."/>
            <person name="Pangilinan J."/>
            <person name="Riley R."/>
            <person name="LaButti K."/>
            <person name="Andreopoulos B."/>
            <person name="Lipzen A."/>
            <person name="Chen C."/>
            <person name="Yan M."/>
            <person name="Daum C."/>
            <person name="Ng V."/>
            <person name="Clum A."/>
            <person name="Steindorff A."/>
            <person name="Ohm R.A."/>
            <person name="Martin F."/>
            <person name="Silar P."/>
            <person name="Natvig D.O."/>
            <person name="Lalanne C."/>
            <person name="Gautier V."/>
            <person name="Ament-Velasquez S.L."/>
            <person name="Kruys A."/>
            <person name="Hutchinson M.I."/>
            <person name="Powell A.J."/>
            <person name="Barry K."/>
            <person name="Miller A.N."/>
            <person name="Grigoriev I.V."/>
            <person name="Debuchy R."/>
            <person name="Gladieux P."/>
            <person name="Hiltunen Thoren M."/>
            <person name="Johannesson H."/>
        </authorList>
    </citation>
    <scope>NUCLEOTIDE SEQUENCE [LARGE SCALE GENOMIC DNA]</scope>
    <source>
        <strain evidence="6">CBS 340.73</strain>
    </source>
</reference>
<dbReference type="Pfam" id="PF07690">
    <property type="entry name" value="MFS_1"/>
    <property type="match status" value="1"/>
</dbReference>
<feature type="compositionally biased region" description="Low complexity" evidence="3">
    <location>
        <begin position="56"/>
        <end position="70"/>
    </location>
</feature>
<feature type="transmembrane region" description="Helical" evidence="4">
    <location>
        <begin position="169"/>
        <end position="190"/>
    </location>
</feature>
<dbReference type="InterPro" id="IPR036259">
    <property type="entry name" value="MFS_trans_sf"/>
</dbReference>
<feature type="region of interest" description="Disordered" evidence="3">
    <location>
        <begin position="678"/>
        <end position="768"/>
    </location>
</feature>
<evidence type="ECO:0000313" key="5">
    <source>
        <dbReference type="EMBL" id="KAK3942279.1"/>
    </source>
</evidence>
<evidence type="ECO:0000256" key="4">
    <source>
        <dbReference type="SAM" id="Phobius"/>
    </source>
</evidence>
<sequence length="768" mass="82503">MSLMWSAVEVNIGITCACIPTLKPLIIRILPAMLVDPDGTRRSRTNTLGSSQLMDSGSKQESSSEGSGSQPATTNTATTRSQLDSPRELLAAARTQGSGNRMSEEVDIMDFLAGGGSGTGQGSNQRTRASMLGGRKVSTVTSNQENAVYFGFVNLKKPKSMLKTSAGESLKYCTVVSILFFLWGFSYGLLNTLNNVVADVANMSQAQTLGLTSIYFGGGYFFGPLVVGEWLLRHDEHHRTSRRRDSVGGQSDSVGGFKTTFIVGLLIYGTGTIMFWPSAVLTAYGGFMISSFVVGFGLAVLETAANPFLALCGPPEYADARLLVAQGVQGVGSVLSGLLANNVFFSSIECAASAGDGSPNRIGSTTLLDVQWTYLAVTLLCVLLALFFYYMPLPEVSDRELGRLAEKLPVDPKKRSIGGLQLRTWCLILAVASQWTYVAAQEIMSIFFHSLITAFIPSDNSVGGTKPPGFALSVLDYLSVAHTAFAVSRFGAGCLAYLSVTYPTNRFIPTPRTILSACAGFSALFILIAVVLKPTNNPNMMAVPVILFFLAEGPMWPLIFSLGLRGQGRRTKRAAAFLTMGASGPMFWPFVSYAIGQRGGSIQTAFIVVIVLMAFSLTYPLFLTFVKDAKAMVDPFPGEHDNQQSRAGSRSGNGGGMLARRGSAATVLGLEHIIAQRQRARSTAPEQVPRRGSDGVFGKWAGRWERRQTASSANTGTSPIVEHHESQRYGSNSGSPPRSRQESQHHQPPQNQLQTESAAPWEDQVLDG</sequence>
<feature type="compositionally biased region" description="Polar residues" evidence="3">
    <location>
        <begin position="71"/>
        <end position="84"/>
    </location>
</feature>
<gene>
    <name evidence="5" type="ORF">QBC46DRAFT_380468</name>
</gene>